<reference evidence="5" key="1">
    <citation type="submission" date="2020-03" db="EMBL/GenBank/DDBJ databases">
        <authorList>
            <person name="Guo F."/>
        </authorList>
    </citation>
    <scope>NUCLEOTIDE SEQUENCE</scope>
    <source>
        <strain evidence="5">JCM 30134</strain>
    </source>
</reference>
<evidence type="ECO:0000256" key="3">
    <source>
        <dbReference type="ARBA" id="ARBA00023014"/>
    </source>
</evidence>
<protein>
    <submittedName>
        <fullName evidence="5">Sulfite reductase subunit A</fullName>
    </submittedName>
</protein>
<dbReference type="PROSITE" id="PS51379">
    <property type="entry name" value="4FE4S_FER_2"/>
    <property type="match status" value="2"/>
</dbReference>
<dbReference type="GO" id="GO:0046872">
    <property type="term" value="F:metal ion binding"/>
    <property type="evidence" value="ECO:0007669"/>
    <property type="project" value="UniProtKB-KW"/>
</dbReference>
<dbReference type="SUPFAM" id="SSF46548">
    <property type="entry name" value="alpha-helical ferredoxin"/>
    <property type="match status" value="1"/>
</dbReference>
<keyword evidence="6" id="KW-1185">Reference proteome</keyword>
<comment type="caution">
    <text evidence="5">The sequence shown here is derived from an EMBL/GenBank/DDBJ whole genome shotgun (WGS) entry which is preliminary data.</text>
</comment>
<dbReference type="Gene3D" id="1.10.1060.10">
    <property type="entry name" value="Alpha-helical ferredoxin"/>
    <property type="match status" value="1"/>
</dbReference>
<proteinExistence type="predicted"/>
<evidence type="ECO:0000313" key="6">
    <source>
        <dbReference type="Proteomes" id="UP000787472"/>
    </source>
</evidence>
<organism evidence="5 6">
    <name type="scientific">Pseudomaricurvus hydrocarbonicus</name>
    <dbReference type="NCBI Taxonomy" id="1470433"/>
    <lineage>
        <taxon>Bacteria</taxon>
        <taxon>Pseudomonadati</taxon>
        <taxon>Pseudomonadota</taxon>
        <taxon>Gammaproteobacteria</taxon>
        <taxon>Cellvibrionales</taxon>
        <taxon>Cellvibrionaceae</taxon>
        <taxon>Pseudomaricurvus</taxon>
    </lineage>
</organism>
<feature type="domain" description="4Fe-4S ferredoxin-type" evidence="4">
    <location>
        <begin position="254"/>
        <end position="286"/>
    </location>
</feature>
<dbReference type="Proteomes" id="UP000787472">
    <property type="component" value="Unassembled WGS sequence"/>
</dbReference>
<dbReference type="GO" id="GO:0051536">
    <property type="term" value="F:iron-sulfur cluster binding"/>
    <property type="evidence" value="ECO:0007669"/>
    <property type="project" value="UniProtKB-KW"/>
</dbReference>
<evidence type="ECO:0000259" key="4">
    <source>
        <dbReference type="PROSITE" id="PS51379"/>
    </source>
</evidence>
<dbReference type="InterPro" id="IPR009051">
    <property type="entry name" value="Helical_ferredxn"/>
</dbReference>
<keyword evidence="3" id="KW-0411">Iron-sulfur</keyword>
<feature type="domain" description="4Fe-4S ferredoxin-type" evidence="4">
    <location>
        <begin position="335"/>
        <end position="363"/>
    </location>
</feature>
<dbReference type="PROSITE" id="PS00198">
    <property type="entry name" value="4FE4S_FER_1"/>
    <property type="match status" value="2"/>
</dbReference>
<evidence type="ECO:0000313" key="5">
    <source>
        <dbReference type="EMBL" id="NHO67297.1"/>
    </source>
</evidence>
<keyword evidence="2" id="KW-0408">Iron</keyword>
<dbReference type="RefSeq" id="WP_167189738.1">
    <property type="nucleotide sequence ID" value="NZ_JAAONZ010000015.1"/>
</dbReference>
<dbReference type="PANTHER" id="PTHR40447">
    <property type="entry name" value="ANAEROBIC SULFITE REDUCTASE SUBUNIT A"/>
    <property type="match status" value="1"/>
</dbReference>
<sequence length="373" mass="41868">MRAAILAAEHLDLLIQALRDSGYLVIGPVRDELAIVYDEIRSVRDLSQGWLDEQEKGHYRLLPSGDGRYFGHTVAANAWKKFLNPPKRLLWRARQHNGQLQFMPQSEDAPQLAFLGVRSCELHAIEIQDAVFVHDQHRDEVYSQRRQSLFTVAVNCTRAAATCFCASMNTGPEVTLPSDLVLTEVLDDASHYFLVDGGSERGRNILATLPLRAATSKQQALAKKGIESARQQMQTGPRFFDSAGIKELLYRNLESPAWDEVADRCLSCANCTLACPTCFCSAVEDTTDLTGEHAERWQQWDSCFNGEFSYIHGGSVRQTTRSRYRQWMTHKLASWIDQFGHSGCVGCGRCISWCPVGIDITEQLQAIQQADKP</sequence>
<evidence type="ECO:0000256" key="1">
    <source>
        <dbReference type="ARBA" id="ARBA00022723"/>
    </source>
</evidence>
<dbReference type="InterPro" id="IPR017900">
    <property type="entry name" value="4Fe4S_Fe_S_CS"/>
</dbReference>
<evidence type="ECO:0000256" key="2">
    <source>
        <dbReference type="ARBA" id="ARBA00023004"/>
    </source>
</evidence>
<gene>
    <name evidence="5" type="ORF">G8770_17245</name>
</gene>
<name>A0A9E5MN62_9GAMM</name>
<dbReference type="Pfam" id="PF17179">
    <property type="entry name" value="Fer4_22"/>
    <property type="match status" value="1"/>
</dbReference>
<accession>A0A9E5MN62</accession>
<keyword evidence="1" id="KW-0479">Metal-binding</keyword>
<dbReference type="InterPro" id="IPR017896">
    <property type="entry name" value="4Fe4S_Fe-S-bd"/>
</dbReference>
<dbReference type="AlphaFoldDB" id="A0A9E5MN62"/>
<dbReference type="PANTHER" id="PTHR40447:SF1">
    <property type="entry name" value="ANAEROBIC SULFITE REDUCTASE SUBUNIT A"/>
    <property type="match status" value="1"/>
</dbReference>
<dbReference type="EMBL" id="JAAONZ010000015">
    <property type="protein sequence ID" value="NHO67297.1"/>
    <property type="molecule type" value="Genomic_DNA"/>
</dbReference>